<dbReference type="EMBL" id="JACAZH010000001">
    <property type="protein sequence ID" value="KAF7377062.1"/>
    <property type="molecule type" value="Genomic_DNA"/>
</dbReference>
<dbReference type="AlphaFoldDB" id="A0A8H6ZGN5"/>
<evidence type="ECO:0000313" key="1">
    <source>
        <dbReference type="EMBL" id="KAF7377062.1"/>
    </source>
</evidence>
<comment type="caution">
    <text evidence="1">The sequence shown here is derived from an EMBL/GenBank/DDBJ whole genome shotgun (WGS) entry which is preliminary data.</text>
</comment>
<name>A0A8H6ZGN5_9AGAR</name>
<dbReference type="Proteomes" id="UP000623467">
    <property type="component" value="Unassembled WGS sequence"/>
</dbReference>
<evidence type="ECO:0000313" key="2">
    <source>
        <dbReference type="Proteomes" id="UP000623467"/>
    </source>
</evidence>
<gene>
    <name evidence="1" type="ORF">MSAN_00124400</name>
</gene>
<sequence>MSASGPSTARRSIWTQIRLDIALAMMPVGMCAGTDAPISSQPQPTHQLRQFAVHARARRNVYASEEVTVAGNGACLSPSLSSRAASPNSRALTRARSPLPEFLSSFPLFLHYGATKAIGSSSGSGVSPSTMGQSGTVAISVSTGAVAAASFVFLGM</sequence>
<organism evidence="1 2">
    <name type="scientific">Mycena sanguinolenta</name>
    <dbReference type="NCBI Taxonomy" id="230812"/>
    <lineage>
        <taxon>Eukaryota</taxon>
        <taxon>Fungi</taxon>
        <taxon>Dikarya</taxon>
        <taxon>Basidiomycota</taxon>
        <taxon>Agaricomycotina</taxon>
        <taxon>Agaricomycetes</taxon>
        <taxon>Agaricomycetidae</taxon>
        <taxon>Agaricales</taxon>
        <taxon>Marasmiineae</taxon>
        <taxon>Mycenaceae</taxon>
        <taxon>Mycena</taxon>
    </lineage>
</organism>
<protein>
    <submittedName>
        <fullName evidence="1">Uncharacterized protein</fullName>
    </submittedName>
</protein>
<accession>A0A8H6ZGN5</accession>
<reference evidence="1" key="1">
    <citation type="submission" date="2020-05" db="EMBL/GenBank/DDBJ databases">
        <title>Mycena genomes resolve the evolution of fungal bioluminescence.</title>
        <authorList>
            <person name="Tsai I.J."/>
        </authorList>
    </citation>
    <scope>NUCLEOTIDE SEQUENCE</scope>
    <source>
        <strain evidence="1">160909Yilan</strain>
    </source>
</reference>
<proteinExistence type="predicted"/>
<keyword evidence="2" id="KW-1185">Reference proteome</keyword>